<feature type="domain" description="Prephenate/arogenate dehydrogenase" evidence="2">
    <location>
        <begin position="7"/>
        <end position="288"/>
    </location>
</feature>
<dbReference type="InterPro" id="IPR008927">
    <property type="entry name" value="6-PGluconate_DH-like_C_sf"/>
</dbReference>
<dbReference type="RefSeq" id="WP_176067267.1">
    <property type="nucleotide sequence ID" value="NZ_BJTG01000008.1"/>
</dbReference>
<dbReference type="PROSITE" id="PS51176">
    <property type="entry name" value="PDH_ADH"/>
    <property type="match status" value="1"/>
</dbReference>
<dbReference type="Proteomes" id="UP000503640">
    <property type="component" value="Unassembled WGS sequence"/>
</dbReference>
<dbReference type="AlphaFoldDB" id="A0A7I9VR71"/>
<keyword evidence="1" id="KW-0560">Oxidoreductase</keyword>
<dbReference type="SUPFAM" id="SSF48179">
    <property type="entry name" value="6-phosphogluconate dehydrogenase C-terminal domain-like"/>
    <property type="match status" value="1"/>
</dbReference>
<name>A0A7I9VR71_9BACT</name>
<evidence type="ECO:0000313" key="3">
    <source>
        <dbReference type="EMBL" id="GEJ58579.1"/>
    </source>
</evidence>
<dbReference type="PANTHER" id="PTHR21363">
    <property type="entry name" value="PREPHENATE DEHYDROGENASE"/>
    <property type="match status" value="1"/>
</dbReference>
<dbReference type="SUPFAM" id="SSF51735">
    <property type="entry name" value="NAD(P)-binding Rossmann-fold domains"/>
    <property type="match status" value="1"/>
</dbReference>
<dbReference type="InterPro" id="IPR046826">
    <property type="entry name" value="PDH_N"/>
</dbReference>
<dbReference type="InterPro" id="IPR050812">
    <property type="entry name" value="Preph/Arog_dehydrog"/>
</dbReference>
<comment type="caution">
    <text evidence="3">The sequence shown here is derived from an EMBL/GenBank/DDBJ whole genome shotgun (WGS) entry which is preliminary data.</text>
</comment>
<evidence type="ECO:0000259" key="2">
    <source>
        <dbReference type="PROSITE" id="PS51176"/>
    </source>
</evidence>
<dbReference type="InterPro" id="IPR003099">
    <property type="entry name" value="Prephen_DH"/>
</dbReference>
<dbReference type="EMBL" id="BJTG01000008">
    <property type="protein sequence ID" value="GEJ58579.1"/>
    <property type="molecule type" value="Genomic_DNA"/>
</dbReference>
<dbReference type="InterPro" id="IPR036291">
    <property type="entry name" value="NAD(P)-bd_dom_sf"/>
</dbReference>
<dbReference type="Pfam" id="PF02153">
    <property type="entry name" value="PDH_N"/>
    <property type="match status" value="1"/>
</dbReference>
<evidence type="ECO:0000256" key="1">
    <source>
        <dbReference type="ARBA" id="ARBA00023002"/>
    </source>
</evidence>
<protein>
    <recommendedName>
        <fullName evidence="2">Prephenate/arogenate dehydrogenase domain-containing protein</fullName>
    </recommendedName>
</protein>
<dbReference type="Pfam" id="PF20463">
    <property type="entry name" value="PDH_C"/>
    <property type="match status" value="1"/>
</dbReference>
<evidence type="ECO:0000313" key="4">
    <source>
        <dbReference type="Proteomes" id="UP000503640"/>
    </source>
</evidence>
<dbReference type="Gene3D" id="3.40.50.720">
    <property type="entry name" value="NAD(P)-binding Rossmann-like Domain"/>
    <property type="match status" value="1"/>
</dbReference>
<dbReference type="InterPro" id="IPR046825">
    <property type="entry name" value="PDH_C"/>
</dbReference>
<proteinExistence type="predicted"/>
<accession>A0A7I9VR71</accession>
<dbReference type="PANTHER" id="PTHR21363:SF0">
    <property type="entry name" value="PREPHENATE DEHYDROGENASE [NADP(+)]"/>
    <property type="match status" value="1"/>
</dbReference>
<dbReference type="GO" id="GO:0070403">
    <property type="term" value="F:NAD+ binding"/>
    <property type="evidence" value="ECO:0007669"/>
    <property type="project" value="InterPro"/>
</dbReference>
<dbReference type="GO" id="GO:0008977">
    <property type="term" value="F:prephenate dehydrogenase (NAD+) activity"/>
    <property type="evidence" value="ECO:0007669"/>
    <property type="project" value="InterPro"/>
</dbReference>
<gene>
    <name evidence="3" type="ORF">AMYX_33200</name>
</gene>
<reference evidence="4" key="1">
    <citation type="journal article" date="2020" name="Appl. Environ. Microbiol.">
        <title>Diazotrophic Anaeromyxobacter Isolates from Soils.</title>
        <authorList>
            <person name="Masuda Y."/>
            <person name="Yamanaka H."/>
            <person name="Xu Z.X."/>
            <person name="Shiratori Y."/>
            <person name="Aono T."/>
            <person name="Amachi S."/>
            <person name="Senoo K."/>
            <person name="Itoh H."/>
        </authorList>
    </citation>
    <scope>NUCLEOTIDE SEQUENCE [LARGE SCALE GENOMIC DNA]</scope>
    <source>
        <strain evidence="4">R267</strain>
    </source>
</reference>
<dbReference type="Gene3D" id="1.10.3660.10">
    <property type="entry name" value="6-phosphogluconate dehydrogenase C-terminal like domain"/>
    <property type="match status" value="1"/>
</dbReference>
<dbReference type="GO" id="GO:0006571">
    <property type="term" value="P:tyrosine biosynthetic process"/>
    <property type="evidence" value="ECO:0007669"/>
    <property type="project" value="InterPro"/>
</dbReference>
<sequence>MASPLPHPLGVVGLGLMGASLARAARAADPGLRVVAVEPRPEVRRAALEDGVAQVALAEPGPELASCPVVVLCTPIAAIEALLGPLSRLVGDGAVLTDVGGAKEHLAARAAEQVRPGVAFVGAHPMFGGHGGYGGARADLWRGGRVAVCTDGAPEAVERVAALHAALGAEVIRCRAAEHDAAVAMVSHLPYLVASALAVAAGEAGPLALRLAGPGLKDTTRLAQFPFDIQGEVSRRNARLPEAAERLSRHLGRLLAAVADSPEAARAALEQARAAREALYPPRGEGGT</sequence>
<dbReference type="GO" id="GO:0004665">
    <property type="term" value="F:prephenate dehydrogenase (NADP+) activity"/>
    <property type="evidence" value="ECO:0007669"/>
    <property type="project" value="InterPro"/>
</dbReference>
<keyword evidence="4" id="KW-1185">Reference proteome</keyword>
<organism evidence="3 4">
    <name type="scientific">Anaeromyxobacter diazotrophicus</name>
    <dbReference type="NCBI Taxonomy" id="2590199"/>
    <lineage>
        <taxon>Bacteria</taxon>
        <taxon>Pseudomonadati</taxon>
        <taxon>Myxococcota</taxon>
        <taxon>Myxococcia</taxon>
        <taxon>Myxococcales</taxon>
        <taxon>Cystobacterineae</taxon>
        <taxon>Anaeromyxobacteraceae</taxon>
        <taxon>Anaeromyxobacter</taxon>
    </lineage>
</organism>